<dbReference type="Proteomes" id="UP000002169">
    <property type="component" value="Chromosome 1"/>
</dbReference>
<dbReference type="HOGENOM" id="CLU_3372544_0_0_4"/>
<sequence>MSRPVWIGRDGVHEARSGLLKADVLDGRWRHAKR</sequence>
<accession>B1JXN6</accession>
<dbReference type="EMBL" id="CP000958">
    <property type="protein sequence ID" value="ACA90148.1"/>
    <property type="molecule type" value="Genomic_DNA"/>
</dbReference>
<reference evidence="2" key="1">
    <citation type="submission" date="2008-02" db="EMBL/GenBank/DDBJ databases">
        <title>Complete sequence of chromosome 1 of Burkholderia cenocepacia MC0-3.</title>
        <authorList>
            <person name="Copeland A."/>
            <person name="Lucas S."/>
            <person name="Lapidus A."/>
            <person name="Barry K."/>
            <person name="Bruce D."/>
            <person name="Goodwin L."/>
            <person name="Glavina del Rio T."/>
            <person name="Dalin E."/>
            <person name="Tice H."/>
            <person name="Pitluck S."/>
            <person name="Chain P."/>
            <person name="Malfatti S."/>
            <person name="Shin M."/>
            <person name="Vergez L."/>
            <person name="Schmutz J."/>
            <person name="Larimer F."/>
            <person name="Land M."/>
            <person name="Hauser L."/>
            <person name="Kyrpides N."/>
            <person name="Mikhailova N."/>
            <person name="Tiedje J."/>
            <person name="Richardson P."/>
        </authorList>
    </citation>
    <scope>NUCLEOTIDE SEQUENCE [LARGE SCALE GENOMIC DNA]</scope>
    <source>
        <strain evidence="2">MC0-3</strain>
    </source>
</reference>
<dbReference type="AlphaFoldDB" id="B1JXN6"/>
<name>B1JXN6_BURO0</name>
<evidence type="ECO:0000313" key="2">
    <source>
        <dbReference type="Proteomes" id="UP000002169"/>
    </source>
</evidence>
<dbReference type="KEGG" id="bcm:Bcenmc03_0971"/>
<gene>
    <name evidence="1" type="ordered locus">Bcenmc03_0971</name>
</gene>
<organism evidence="1 2">
    <name type="scientific">Burkholderia orbicola (strain MC0-3)</name>
    <dbReference type="NCBI Taxonomy" id="406425"/>
    <lineage>
        <taxon>Bacteria</taxon>
        <taxon>Pseudomonadati</taxon>
        <taxon>Pseudomonadota</taxon>
        <taxon>Betaproteobacteria</taxon>
        <taxon>Burkholderiales</taxon>
        <taxon>Burkholderiaceae</taxon>
        <taxon>Burkholderia</taxon>
        <taxon>Burkholderia cepacia complex</taxon>
        <taxon>Burkholderia orbicola</taxon>
    </lineage>
</organism>
<protein>
    <submittedName>
        <fullName evidence="1">Uncharacterized protein</fullName>
    </submittedName>
</protein>
<evidence type="ECO:0000313" key="1">
    <source>
        <dbReference type="EMBL" id="ACA90148.1"/>
    </source>
</evidence>
<proteinExistence type="predicted"/>